<keyword evidence="1" id="KW-1133">Transmembrane helix</keyword>
<protein>
    <submittedName>
        <fullName evidence="2">Uncharacterized protein</fullName>
    </submittedName>
</protein>
<sequence>MLAIDYVPTYGDIDKRFMKTLGDLMNKIISNLSSSLSVSVTVAGTIYIAFMGLHCIYGRP</sequence>
<organism evidence="2 3">
    <name type="scientific">Bartonella jaculi</name>
    <dbReference type="NCBI Taxonomy" id="686226"/>
    <lineage>
        <taxon>Bacteria</taxon>
        <taxon>Pseudomonadati</taxon>
        <taxon>Pseudomonadota</taxon>
        <taxon>Alphaproteobacteria</taxon>
        <taxon>Hyphomicrobiales</taxon>
        <taxon>Bartonellaceae</taxon>
        <taxon>Bartonella</taxon>
    </lineage>
</organism>
<reference evidence="3" key="1">
    <citation type="journal article" date="2019" name="Int. J. Syst. Evol. Microbiol.">
        <title>The Global Catalogue of Microorganisms (GCM) 10K type strain sequencing project: providing services to taxonomists for standard genome sequencing and annotation.</title>
        <authorList>
            <consortium name="The Broad Institute Genomics Platform"/>
            <consortium name="The Broad Institute Genome Sequencing Center for Infectious Disease"/>
            <person name="Wu L."/>
            <person name="Ma J."/>
        </authorList>
    </citation>
    <scope>NUCLEOTIDE SEQUENCE [LARGE SCALE GENOMIC DNA]</scope>
    <source>
        <strain evidence="3">JCM 17712</strain>
    </source>
</reference>
<dbReference type="EMBL" id="BAABIZ010000029">
    <property type="protein sequence ID" value="GAA5111151.1"/>
    <property type="molecule type" value="Genomic_DNA"/>
</dbReference>
<name>A0ABP9N9C5_9HYPH</name>
<keyword evidence="1" id="KW-0472">Membrane</keyword>
<keyword evidence="3" id="KW-1185">Reference proteome</keyword>
<keyword evidence="1" id="KW-0812">Transmembrane</keyword>
<evidence type="ECO:0000313" key="3">
    <source>
        <dbReference type="Proteomes" id="UP001500864"/>
    </source>
</evidence>
<evidence type="ECO:0000313" key="2">
    <source>
        <dbReference type="EMBL" id="GAA5111151.1"/>
    </source>
</evidence>
<gene>
    <name evidence="2" type="ORF">GCM10023261_15250</name>
</gene>
<feature type="transmembrane region" description="Helical" evidence="1">
    <location>
        <begin position="36"/>
        <end position="57"/>
    </location>
</feature>
<accession>A0ABP9N9C5</accession>
<proteinExistence type="predicted"/>
<evidence type="ECO:0000256" key="1">
    <source>
        <dbReference type="SAM" id="Phobius"/>
    </source>
</evidence>
<dbReference type="Proteomes" id="UP001500864">
    <property type="component" value="Unassembled WGS sequence"/>
</dbReference>
<comment type="caution">
    <text evidence="2">The sequence shown here is derived from an EMBL/GenBank/DDBJ whole genome shotgun (WGS) entry which is preliminary data.</text>
</comment>